<keyword evidence="2" id="KW-0808">Transferase</keyword>
<dbReference type="PANTHER" id="PTHR45947:SF3">
    <property type="entry name" value="SULFOQUINOVOSYL TRANSFERASE SQD2"/>
    <property type="match status" value="1"/>
</dbReference>
<dbReference type="RefSeq" id="WP_048696371.1">
    <property type="nucleotide sequence ID" value="NZ_CZAP01000001.1"/>
</dbReference>
<evidence type="ECO:0000313" key="3">
    <source>
        <dbReference type="Proteomes" id="UP000095576"/>
    </source>
</evidence>
<dbReference type="Pfam" id="PF00534">
    <property type="entry name" value="Glycos_transf_1"/>
    <property type="match status" value="1"/>
</dbReference>
<dbReference type="InterPro" id="IPR001296">
    <property type="entry name" value="Glyco_trans_1"/>
</dbReference>
<sequence length="391" mass="43734">MKILSFGYIPSNFGGRQSSGLANVIYQLAYHVAKLNGVEMILAATDVFVPELHKDGLTILGWTKGMLIKHALMHPVVGAKILVNTFCCKTKYSPLVSILGIFFKSLLLDYAIRKVQPQVLHLHGAISPFYLPLIPNNVKVIVTLHGNVGDDANIVNYQTYAKLEKDLMKSNRVDKLCLIASMLENIFITEYGEIVPPVKIILNAYDDKVFYLTEKNNKKLTLCTIASYSDRKGQERVIEAMKNSGCDYRYLCIGHISEENKKMLEEKAKGLDFEWLGVKKPTEIRKILAECDYMILPSSSEGFGLVYLEAIACGVPVIIPQHLPLAQEGYILNESNSISIADSSSKAIEAVLPSLQESKWDRKTVSESIISYTWDNIAKEYEAQFASLIKK</sequence>
<dbReference type="EMBL" id="CZAP01000001">
    <property type="protein sequence ID" value="CUO77889.1"/>
    <property type="molecule type" value="Genomic_DNA"/>
</dbReference>
<gene>
    <name evidence="2" type="primary">pimC</name>
    <name evidence="2" type="ORF">ERS852511_00034</name>
</gene>
<dbReference type="Proteomes" id="UP000095576">
    <property type="component" value="Unassembled WGS sequence"/>
</dbReference>
<proteinExistence type="predicted"/>
<dbReference type="AlphaFoldDB" id="A0A139KZ02"/>
<name>A0A139KZ02_BACT4</name>
<evidence type="ECO:0000259" key="1">
    <source>
        <dbReference type="Pfam" id="PF00534"/>
    </source>
</evidence>
<dbReference type="CDD" id="cd03801">
    <property type="entry name" value="GT4_PimA-like"/>
    <property type="match status" value="1"/>
</dbReference>
<dbReference type="InterPro" id="IPR050194">
    <property type="entry name" value="Glycosyltransferase_grp1"/>
</dbReference>
<accession>A0A139KZ02</accession>
<evidence type="ECO:0000313" key="2">
    <source>
        <dbReference type="EMBL" id="CUO77889.1"/>
    </source>
</evidence>
<dbReference type="EC" id="2.4.1.57" evidence="2"/>
<dbReference type="Gene3D" id="3.40.50.2000">
    <property type="entry name" value="Glycogen Phosphorylase B"/>
    <property type="match status" value="2"/>
</dbReference>
<protein>
    <submittedName>
        <fullName evidence="2">Glycosyltransferase</fullName>
        <ecNumber evidence="2">2.4.1.57</ecNumber>
    </submittedName>
</protein>
<feature type="domain" description="Glycosyl transferase family 1" evidence="1">
    <location>
        <begin position="214"/>
        <end position="352"/>
    </location>
</feature>
<dbReference type="PANTHER" id="PTHR45947">
    <property type="entry name" value="SULFOQUINOVOSYL TRANSFERASE SQD2"/>
    <property type="match status" value="1"/>
</dbReference>
<dbReference type="PATRIC" id="fig|818.29.peg.679"/>
<dbReference type="GO" id="GO:0016757">
    <property type="term" value="F:glycosyltransferase activity"/>
    <property type="evidence" value="ECO:0007669"/>
    <property type="project" value="UniProtKB-KW"/>
</dbReference>
<organism evidence="2 3">
    <name type="scientific">Bacteroides thetaiotaomicron</name>
    <dbReference type="NCBI Taxonomy" id="818"/>
    <lineage>
        <taxon>Bacteria</taxon>
        <taxon>Pseudomonadati</taxon>
        <taxon>Bacteroidota</taxon>
        <taxon>Bacteroidia</taxon>
        <taxon>Bacteroidales</taxon>
        <taxon>Bacteroidaceae</taxon>
        <taxon>Bacteroides</taxon>
    </lineage>
</organism>
<dbReference type="SUPFAM" id="SSF53756">
    <property type="entry name" value="UDP-Glycosyltransferase/glycogen phosphorylase"/>
    <property type="match status" value="1"/>
</dbReference>
<reference evidence="2 3" key="1">
    <citation type="submission" date="2015-09" db="EMBL/GenBank/DDBJ databases">
        <authorList>
            <consortium name="Pathogen Informatics"/>
        </authorList>
    </citation>
    <scope>NUCLEOTIDE SEQUENCE [LARGE SCALE GENOMIC DNA]</scope>
    <source>
        <strain evidence="2 3">2789STDY5834899</strain>
    </source>
</reference>
<keyword evidence="2" id="KW-0328">Glycosyltransferase</keyword>